<organism evidence="1">
    <name type="scientific">Gongylonema pulchrum</name>
    <dbReference type="NCBI Taxonomy" id="637853"/>
    <lineage>
        <taxon>Eukaryota</taxon>
        <taxon>Metazoa</taxon>
        <taxon>Ecdysozoa</taxon>
        <taxon>Nematoda</taxon>
        <taxon>Chromadorea</taxon>
        <taxon>Rhabditida</taxon>
        <taxon>Spirurina</taxon>
        <taxon>Spiruromorpha</taxon>
        <taxon>Spiruroidea</taxon>
        <taxon>Gongylonematidae</taxon>
        <taxon>Gongylonema</taxon>
    </lineage>
</organism>
<evidence type="ECO:0000313" key="1">
    <source>
        <dbReference type="WBParaSite" id="GPUH_0001669601-mRNA-1"/>
    </source>
</evidence>
<protein>
    <submittedName>
        <fullName evidence="1">BRCC36_C domain-containing protein</fullName>
    </submittedName>
</protein>
<reference evidence="1" key="1">
    <citation type="submission" date="2016-06" db="UniProtKB">
        <authorList>
            <consortium name="WormBaseParasite"/>
        </authorList>
    </citation>
    <scope>IDENTIFICATION</scope>
</reference>
<dbReference type="AlphaFoldDB" id="A0A183E6T3"/>
<proteinExistence type="predicted"/>
<sequence>LVAVVSLYPVIFSNCSTVLVENHPNALESLINSFVGKQIPDDNTNSSEYGLAFKLLIFVNMGKHRRRQVAMSYQPLRQHRFPFLLTPITGTKVQPMVASAEAVVTGIQTHSPLPHPLTFESTKLRTPSPVSSEAHPCAGRSVASAIRRICLTSPLSALTLKKQISDLIYDAEIKQLIRERKTEHL</sequence>
<name>A0A183E6T3_9BILA</name>
<dbReference type="WBParaSite" id="GPUH_0001669601-mRNA-1">
    <property type="protein sequence ID" value="GPUH_0001669601-mRNA-1"/>
    <property type="gene ID" value="GPUH_0001669601"/>
</dbReference>
<accession>A0A183E6T3</accession>